<dbReference type="Pfam" id="PF12838">
    <property type="entry name" value="Fer4_7"/>
    <property type="match status" value="1"/>
</dbReference>
<gene>
    <name evidence="7" type="ORF">A2Y75_09340</name>
</gene>
<dbReference type="PROSITE" id="PS51379">
    <property type="entry name" value="4FE4S_FER_2"/>
    <property type="match status" value="2"/>
</dbReference>
<dbReference type="Proteomes" id="UP000177876">
    <property type="component" value="Unassembled WGS sequence"/>
</dbReference>
<protein>
    <recommendedName>
        <fullName evidence="6">4Fe-4S ferredoxin-type domain-containing protein</fullName>
    </recommendedName>
</protein>
<dbReference type="GO" id="GO:0046872">
    <property type="term" value="F:metal ion binding"/>
    <property type="evidence" value="ECO:0007669"/>
    <property type="project" value="UniProtKB-KW"/>
</dbReference>
<dbReference type="InterPro" id="IPR050157">
    <property type="entry name" value="PSI_iron-sulfur_center"/>
</dbReference>
<dbReference type="InterPro" id="IPR007160">
    <property type="entry name" value="DUF362"/>
</dbReference>
<evidence type="ECO:0000256" key="2">
    <source>
        <dbReference type="ARBA" id="ARBA00022485"/>
    </source>
</evidence>
<dbReference type="Gene3D" id="3.40.50.11440">
    <property type="match status" value="1"/>
</dbReference>
<evidence type="ECO:0000313" key="8">
    <source>
        <dbReference type="Proteomes" id="UP000177876"/>
    </source>
</evidence>
<comment type="caution">
    <text evidence="7">The sequence shown here is derived from an EMBL/GenBank/DDBJ whole genome shotgun (WGS) entry which is preliminary data.</text>
</comment>
<dbReference type="SUPFAM" id="SSF54862">
    <property type="entry name" value="4Fe-4S ferredoxins"/>
    <property type="match status" value="1"/>
</dbReference>
<dbReference type="EMBL" id="MELK01000053">
    <property type="protein sequence ID" value="OFW55580.1"/>
    <property type="molecule type" value="Genomic_DNA"/>
</dbReference>
<accession>A0A1F2WFG4</accession>
<evidence type="ECO:0000256" key="4">
    <source>
        <dbReference type="ARBA" id="ARBA00023004"/>
    </source>
</evidence>
<feature type="domain" description="4Fe-4S ferredoxin-type" evidence="6">
    <location>
        <begin position="202"/>
        <end position="231"/>
    </location>
</feature>
<dbReference type="AlphaFoldDB" id="A0A1F2WFG4"/>
<reference evidence="7 8" key="1">
    <citation type="journal article" date="2016" name="Nat. Commun.">
        <title>Thousands of microbial genomes shed light on interconnected biogeochemical processes in an aquifer system.</title>
        <authorList>
            <person name="Anantharaman K."/>
            <person name="Brown C.T."/>
            <person name="Hug L.A."/>
            <person name="Sharon I."/>
            <person name="Castelle C.J."/>
            <person name="Probst A.J."/>
            <person name="Thomas B.C."/>
            <person name="Singh A."/>
            <person name="Wilkins M.J."/>
            <person name="Karaoz U."/>
            <person name="Brodie E.L."/>
            <person name="Williams K.H."/>
            <person name="Hubbard S.S."/>
            <person name="Banfield J.F."/>
        </authorList>
    </citation>
    <scope>NUCLEOTIDE SEQUENCE [LARGE SCALE GENOMIC DNA]</scope>
</reference>
<dbReference type="PANTHER" id="PTHR24960">
    <property type="entry name" value="PHOTOSYSTEM I IRON-SULFUR CENTER-RELATED"/>
    <property type="match status" value="1"/>
</dbReference>
<keyword evidence="2" id="KW-0004">4Fe-4S</keyword>
<proteinExistence type="predicted"/>
<evidence type="ECO:0000313" key="7">
    <source>
        <dbReference type="EMBL" id="OFW55580.1"/>
    </source>
</evidence>
<dbReference type="PANTHER" id="PTHR24960:SF79">
    <property type="entry name" value="PHOTOSYSTEM I IRON-SULFUR CENTER"/>
    <property type="match status" value="1"/>
</dbReference>
<evidence type="ECO:0000256" key="3">
    <source>
        <dbReference type="ARBA" id="ARBA00022723"/>
    </source>
</evidence>
<name>A0A1F2WFG4_9ACTN</name>
<dbReference type="GO" id="GO:0051539">
    <property type="term" value="F:4 iron, 4 sulfur cluster binding"/>
    <property type="evidence" value="ECO:0007669"/>
    <property type="project" value="UniProtKB-KW"/>
</dbReference>
<evidence type="ECO:0000256" key="5">
    <source>
        <dbReference type="ARBA" id="ARBA00023014"/>
    </source>
</evidence>
<dbReference type="PROSITE" id="PS00198">
    <property type="entry name" value="4FE4S_FER_1"/>
    <property type="match status" value="1"/>
</dbReference>
<sequence>MLQKLELLCDKVKLGEMIDRSDLVGVKTHFGEAGCTAFIPVMYVRTVVEQVKKADGRPFVTDSNTLYVGGRAHAVSHLRTAANNGFTQETLGAPVIIADGLKGHDFQEVEVDGELLKSVKVASAAYQADALVVISHLTGHEFLGFGGAIKNVSMGLSSRGGKQQMHSDIKPAVNRDRCTACAKCLEWCPTGAISITGKGKEKYAKIDRSKCIGCGECTIMCFKGAIQARLSGVLENAQSKCVEYAKGILKGKEDKVAFFNFLMNVTPDCDCWNYNDARAVEDIGILASRDMVAIEQASLDLLNEKAGKDFFKSIYPVVDCASQVEYAEKLGLGSREYELISLDDE</sequence>
<evidence type="ECO:0000259" key="6">
    <source>
        <dbReference type="PROSITE" id="PS51379"/>
    </source>
</evidence>
<dbReference type="Pfam" id="PF04015">
    <property type="entry name" value="DUF362"/>
    <property type="match status" value="1"/>
</dbReference>
<dbReference type="InterPro" id="IPR017896">
    <property type="entry name" value="4Fe4S_Fe-S-bd"/>
</dbReference>
<keyword evidence="3" id="KW-0479">Metal-binding</keyword>
<feature type="domain" description="4Fe-4S ferredoxin-type" evidence="6">
    <location>
        <begin position="169"/>
        <end position="198"/>
    </location>
</feature>
<dbReference type="STRING" id="1797197.A2Y75_09340"/>
<dbReference type="Gene3D" id="3.30.70.20">
    <property type="match status" value="1"/>
</dbReference>
<dbReference type="InterPro" id="IPR017900">
    <property type="entry name" value="4Fe4S_Fe_S_CS"/>
</dbReference>
<keyword evidence="4" id="KW-0408">Iron</keyword>
<keyword evidence="5" id="KW-0411">Iron-sulfur</keyword>
<organism evidence="7 8">
    <name type="scientific">Candidatus Solincola sediminis</name>
    <dbReference type="NCBI Taxonomy" id="1797199"/>
    <lineage>
        <taxon>Bacteria</taxon>
        <taxon>Bacillati</taxon>
        <taxon>Actinomycetota</taxon>
        <taxon>Candidatus Geothermincolia</taxon>
        <taxon>Candidatus Geothermincolales</taxon>
        <taxon>Candidatus Geothermincolaceae</taxon>
        <taxon>Candidatus Solincola</taxon>
    </lineage>
</organism>
<evidence type="ECO:0000256" key="1">
    <source>
        <dbReference type="ARBA" id="ARBA00001966"/>
    </source>
</evidence>
<comment type="cofactor">
    <cofactor evidence="1">
        <name>[4Fe-4S] cluster</name>
        <dbReference type="ChEBI" id="CHEBI:49883"/>
    </cofactor>
</comment>